<protein>
    <recommendedName>
        <fullName evidence="4">Collagen-like protein</fullName>
    </recommendedName>
</protein>
<gene>
    <name evidence="2" type="ORF">GCM10022252_06600</name>
</gene>
<feature type="compositionally biased region" description="Low complexity" evidence="1">
    <location>
        <begin position="1"/>
        <end position="19"/>
    </location>
</feature>
<evidence type="ECO:0000256" key="1">
    <source>
        <dbReference type="SAM" id="MobiDB-lite"/>
    </source>
</evidence>
<name>A0ABP8AD04_9ACTN</name>
<evidence type="ECO:0000313" key="2">
    <source>
        <dbReference type="EMBL" id="GAA4181733.1"/>
    </source>
</evidence>
<evidence type="ECO:0000313" key="3">
    <source>
        <dbReference type="Proteomes" id="UP001501251"/>
    </source>
</evidence>
<feature type="region of interest" description="Disordered" evidence="1">
    <location>
        <begin position="1"/>
        <end position="28"/>
    </location>
</feature>
<evidence type="ECO:0008006" key="4">
    <source>
        <dbReference type="Google" id="ProtNLM"/>
    </source>
</evidence>
<dbReference type="Gene3D" id="1.20.5.320">
    <property type="entry name" value="6-Phosphogluconate Dehydrogenase, domain 3"/>
    <property type="match status" value="1"/>
</dbReference>
<dbReference type="EMBL" id="BAABAQ010000001">
    <property type="protein sequence ID" value="GAA4181733.1"/>
    <property type="molecule type" value="Genomic_DNA"/>
</dbReference>
<dbReference type="Proteomes" id="UP001501251">
    <property type="component" value="Unassembled WGS sequence"/>
</dbReference>
<accession>A0ABP8AD04</accession>
<sequence length="148" mass="14856">MGPTGATGAAGVPGAAGPEGPAGPAGPAAPASAVSVSYLLSEPITASIRNDGTAHIRDPRTTPSWHSLSKIHGHPADAMDVSTTILQDGALPYLHLTVQNSAGQVARTKCLLGRPVPLTGGFYAPGTPLGPPAYPANCDRFTDETPAL</sequence>
<comment type="caution">
    <text evidence="2">The sequence shown here is derived from an EMBL/GenBank/DDBJ whole genome shotgun (WGS) entry which is preliminary data.</text>
</comment>
<proteinExistence type="predicted"/>
<keyword evidence="3" id="KW-1185">Reference proteome</keyword>
<reference evidence="3" key="1">
    <citation type="journal article" date="2019" name="Int. J. Syst. Evol. Microbiol.">
        <title>The Global Catalogue of Microorganisms (GCM) 10K type strain sequencing project: providing services to taxonomists for standard genome sequencing and annotation.</title>
        <authorList>
            <consortium name="The Broad Institute Genomics Platform"/>
            <consortium name="The Broad Institute Genome Sequencing Center for Infectious Disease"/>
            <person name="Wu L."/>
            <person name="Ma J."/>
        </authorList>
    </citation>
    <scope>NUCLEOTIDE SEQUENCE [LARGE SCALE GENOMIC DNA]</scope>
    <source>
        <strain evidence="3">JCM 17388</strain>
    </source>
</reference>
<organism evidence="2 3">
    <name type="scientific">Streptosporangium oxazolinicum</name>
    <dbReference type="NCBI Taxonomy" id="909287"/>
    <lineage>
        <taxon>Bacteria</taxon>
        <taxon>Bacillati</taxon>
        <taxon>Actinomycetota</taxon>
        <taxon>Actinomycetes</taxon>
        <taxon>Streptosporangiales</taxon>
        <taxon>Streptosporangiaceae</taxon>
        <taxon>Streptosporangium</taxon>
    </lineage>
</organism>